<feature type="non-terminal residue" evidence="2">
    <location>
        <position position="76"/>
    </location>
</feature>
<dbReference type="EMBL" id="BARS01032684">
    <property type="protein sequence ID" value="GAG17326.1"/>
    <property type="molecule type" value="Genomic_DNA"/>
</dbReference>
<protein>
    <recommendedName>
        <fullName evidence="1">Xaa-Pro dipeptidyl-peptidase-like domain-containing protein</fullName>
    </recommendedName>
</protein>
<dbReference type="GO" id="GO:0016787">
    <property type="term" value="F:hydrolase activity"/>
    <property type="evidence" value="ECO:0007669"/>
    <property type="project" value="InterPro"/>
</dbReference>
<dbReference type="Gene3D" id="3.40.50.1820">
    <property type="entry name" value="alpha/beta hydrolase"/>
    <property type="match status" value="1"/>
</dbReference>
<accession>X0WX37</accession>
<feature type="domain" description="Xaa-Pro dipeptidyl-peptidase-like" evidence="1">
    <location>
        <begin position="20"/>
        <end position="76"/>
    </location>
</feature>
<organism evidence="2">
    <name type="scientific">marine sediment metagenome</name>
    <dbReference type="NCBI Taxonomy" id="412755"/>
    <lineage>
        <taxon>unclassified sequences</taxon>
        <taxon>metagenomes</taxon>
        <taxon>ecological metagenomes</taxon>
    </lineage>
</organism>
<name>X0WX37_9ZZZZ</name>
<dbReference type="InterPro" id="IPR000383">
    <property type="entry name" value="Xaa-Pro-like_dom"/>
</dbReference>
<evidence type="ECO:0000313" key="2">
    <source>
        <dbReference type="EMBL" id="GAG17326.1"/>
    </source>
</evidence>
<comment type="caution">
    <text evidence="2">The sequence shown here is derived from an EMBL/GenBank/DDBJ whole genome shotgun (WGS) entry which is preliminary data.</text>
</comment>
<dbReference type="Pfam" id="PF02129">
    <property type="entry name" value="Peptidase_S15"/>
    <property type="match status" value="1"/>
</dbReference>
<reference evidence="2" key="1">
    <citation type="journal article" date="2014" name="Front. Microbiol.">
        <title>High frequency of phylogenetically diverse reductive dehalogenase-homologous genes in deep subseafloor sedimentary metagenomes.</title>
        <authorList>
            <person name="Kawai M."/>
            <person name="Futagami T."/>
            <person name="Toyoda A."/>
            <person name="Takaki Y."/>
            <person name="Nishi S."/>
            <person name="Hori S."/>
            <person name="Arai W."/>
            <person name="Tsubouchi T."/>
            <person name="Morono Y."/>
            <person name="Uchiyama I."/>
            <person name="Ito T."/>
            <person name="Fujiyama A."/>
            <person name="Inagaki F."/>
            <person name="Takami H."/>
        </authorList>
    </citation>
    <scope>NUCLEOTIDE SEQUENCE</scope>
    <source>
        <strain evidence="2">Expedition CK06-06</strain>
    </source>
</reference>
<dbReference type="InterPro" id="IPR029058">
    <property type="entry name" value="AB_hydrolase_fold"/>
</dbReference>
<gene>
    <name evidence="2" type="ORF">S01H1_50713</name>
</gene>
<proteinExistence type="predicted"/>
<dbReference type="SUPFAM" id="SSF53474">
    <property type="entry name" value="alpha/beta-Hydrolases"/>
    <property type="match status" value="1"/>
</dbReference>
<evidence type="ECO:0000259" key="1">
    <source>
        <dbReference type="Pfam" id="PF02129"/>
    </source>
</evidence>
<dbReference type="AlphaFoldDB" id="X0WX37"/>
<sequence length="76" mass="8675">MSESEYDVIIVKDFMVPMRDGVRLATDIYIPAKDGKAVEGKFPAILERTPYNKEMMGFADKAIYFSKKGYVFVVQD</sequence>